<evidence type="ECO:0000256" key="2">
    <source>
        <dbReference type="SAM" id="SignalP"/>
    </source>
</evidence>
<dbReference type="Proteomes" id="UP000245667">
    <property type="component" value="Unassembled WGS sequence"/>
</dbReference>
<feature type="signal peptide" evidence="2">
    <location>
        <begin position="1"/>
        <end position="23"/>
    </location>
</feature>
<evidence type="ECO:0008006" key="7">
    <source>
        <dbReference type="Google" id="ProtNLM"/>
    </source>
</evidence>
<feature type="chain" id="PRO_5016439748" description="Endosialidase-like protein" evidence="2">
    <location>
        <begin position="24"/>
        <end position="315"/>
    </location>
</feature>
<name>A0A316DX22_9FLAO</name>
<organism evidence="4 5">
    <name type="scientific">Maribacter polysiphoniae</name>
    <dbReference type="NCBI Taxonomy" id="429344"/>
    <lineage>
        <taxon>Bacteria</taxon>
        <taxon>Pseudomonadati</taxon>
        <taxon>Bacteroidota</taxon>
        <taxon>Flavobacteriia</taxon>
        <taxon>Flavobacteriales</taxon>
        <taxon>Flavobacteriaceae</taxon>
        <taxon>Maribacter</taxon>
    </lineage>
</organism>
<dbReference type="RefSeq" id="WP_109652371.1">
    <property type="nucleotide sequence ID" value="NZ_JACWLN010000006.1"/>
</dbReference>
<feature type="coiled-coil region" evidence="1">
    <location>
        <begin position="281"/>
        <end position="315"/>
    </location>
</feature>
<dbReference type="AlphaFoldDB" id="A0A316DX22"/>
<comment type="caution">
    <text evidence="4">The sequence shown here is derived from an EMBL/GenBank/DDBJ whole genome shotgun (WGS) entry which is preliminary data.</text>
</comment>
<reference evidence="4 5" key="1">
    <citation type="submission" date="2018-05" db="EMBL/GenBank/DDBJ databases">
        <title>Genomic Encyclopedia of Archaeal and Bacterial Type Strains, Phase II (KMG-II): from individual species to whole genera.</title>
        <authorList>
            <person name="Goeker M."/>
        </authorList>
    </citation>
    <scope>NUCLEOTIDE SEQUENCE [LARGE SCALE GENOMIC DNA]</scope>
    <source>
        <strain evidence="4 5">DSM 23514</strain>
    </source>
</reference>
<reference evidence="3 6" key="2">
    <citation type="submission" date="2020-07" db="EMBL/GenBank/DDBJ databases">
        <title>The draft genome sequence of Maribacter polysiphoniae KCTC 22021.</title>
        <authorList>
            <person name="Mu L."/>
        </authorList>
    </citation>
    <scope>NUCLEOTIDE SEQUENCE [LARGE SCALE GENOMIC DNA]</scope>
    <source>
        <strain evidence="3 6">KCTC 22021</strain>
    </source>
</reference>
<dbReference type="Proteomes" id="UP000651837">
    <property type="component" value="Unassembled WGS sequence"/>
</dbReference>
<evidence type="ECO:0000313" key="5">
    <source>
        <dbReference type="Proteomes" id="UP000245667"/>
    </source>
</evidence>
<sequence>MLKSIVNALILLLLFLVTATSIAQTQGNYDLIAGDGNGFRFWNGNNSYKIHMGNTAEYHYGPVTSYSIKNNMSNNADRGWVWGVSGQAPIAGLNTLGDFKLHGTFTSSKLLLNDPNKVTDWNNIWQSGFYEGYNVTNAPEPYHWFWGINMNHGSNNSGYRYNGQIAVKNSPSSPKMYFRSTNSSGLGVWAQVVHSEGNQVINGNLGIGTTNPGSYKLAVKGKIRAEEIKVESGWADYVFKDDYYLPTLEEVEKHINEKGHLINIPSAEEVEANGIELGEMNKLLLEKIEELTLYVLELKNENKQQQREIEELKIK</sequence>
<evidence type="ECO:0000256" key="1">
    <source>
        <dbReference type="SAM" id="Coils"/>
    </source>
</evidence>
<evidence type="ECO:0000313" key="6">
    <source>
        <dbReference type="Proteomes" id="UP000651837"/>
    </source>
</evidence>
<gene>
    <name evidence="3" type="ORF">HZY62_13475</name>
    <name evidence="4" type="ORF">LX92_03069</name>
</gene>
<evidence type="ECO:0000313" key="3">
    <source>
        <dbReference type="EMBL" id="MBD1261609.1"/>
    </source>
</evidence>
<accession>A0A316DX22</accession>
<protein>
    <recommendedName>
        <fullName evidence="7">Endosialidase-like protein</fullName>
    </recommendedName>
</protein>
<proteinExistence type="predicted"/>
<dbReference type="OrthoDB" id="658938at2"/>
<keyword evidence="6" id="KW-1185">Reference proteome</keyword>
<keyword evidence="2" id="KW-0732">Signal</keyword>
<dbReference type="EMBL" id="JACWLN010000006">
    <property type="protein sequence ID" value="MBD1261609.1"/>
    <property type="molecule type" value="Genomic_DNA"/>
</dbReference>
<evidence type="ECO:0000313" key="4">
    <source>
        <dbReference type="EMBL" id="PWK22594.1"/>
    </source>
</evidence>
<dbReference type="EMBL" id="QGGQ01000007">
    <property type="protein sequence ID" value="PWK22594.1"/>
    <property type="molecule type" value="Genomic_DNA"/>
</dbReference>
<keyword evidence="1" id="KW-0175">Coiled coil</keyword>